<reference evidence="1 2" key="1">
    <citation type="submission" date="2024-09" db="EMBL/GenBank/DDBJ databases">
        <title>Chromosome-scale assembly of Riccia sorocarpa.</title>
        <authorList>
            <person name="Paukszto L."/>
        </authorList>
    </citation>
    <scope>NUCLEOTIDE SEQUENCE [LARGE SCALE GENOMIC DNA]</scope>
    <source>
        <strain evidence="1">LP-2024</strain>
        <tissue evidence="1">Aerial parts of the thallus</tissue>
    </source>
</reference>
<comment type="caution">
    <text evidence="1">The sequence shown here is derived from an EMBL/GenBank/DDBJ whole genome shotgun (WGS) entry which is preliminary data.</text>
</comment>
<evidence type="ECO:0000313" key="1">
    <source>
        <dbReference type="EMBL" id="KAL3677854.1"/>
    </source>
</evidence>
<protein>
    <submittedName>
        <fullName evidence="1">Uncharacterized protein</fullName>
    </submittedName>
</protein>
<organism evidence="1 2">
    <name type="scientific">Riccia sorocarpa</name>
    <dbReference type="NCBI Taxonomy" id="122646"/>
    <lineage>
        <taxon>Eukaryota</taxon>
        <taxon>Viridiplantae</taxon>
        <taxon>Streptophyta</taxon>
        <taxon>Embryophyta</taxon>
        <taxon>Marchantiophyta</taxon>
        <taxon>Marchantiopsida</taxon>
        <taxon>Marchantiidae</taxon>
        <taxon>Marchantiales</taxon>
        <taxon>Ricciaceae</taxon>
        <taxon>Riccia</taxon>
    </lineage>
</organism>
<gene>
    <name evidence="1" type="ORF">R1sor_020810</name>
</gene>
<sequence>MGKWISDLTKLGYEDRFPVPINNAVQTAGEEATIAHIRQLHEDLPTLLETDMEEEGRAAELDVMIGKALSWIDADKNVLPSTIEAAPDVCKVDIPALVKSNPLIGFDEFSNEEQQQLEESLDNLHASQIEDHSEYTDGGDHFIPVDTPRTVEYRVSDKHASEFQSRN</sequence>
<evidence type="ECO:0000313" key="2">
    <source>
        <dbReference type="Proteomes" id="UP001633002"/>
    </source>
</evidence>
<proteinExistence type="predicted"/>
<name>A0ABD3GKX4_9MARC</name>
<dbReference type="Proteomes" id="UP001633002">
    <property type="component" value="Unassembled WGS sequence"/>
</dbReference>
<accession>A0ABD3GKX4</accession>
<dbReference type="EMBL" id="JBJQOH010000007">
    <property type="protein sequence ID" value="KAL3677854.1"/>
    <property type="molecule type" value="Genomic_DNA"/>
</dbReference>
<dbReference type="AlphaFoldDB" id="A0ABD3GKX4"/>
<keyword evidence="2" id="KW-1185">Reference proteome</keyword>